<dbReference type="Gene3D" id="3.30.420.40">
    <property type="match status" value="2"/>
</dbReference>
<dbReference type="GO" id="GO:0006355">
    <property type="term" value="P:regulation of DNA-templated transcription"/>
    <property type="evidence" value="ECO:0007669"/>
    <property type="project" value="InterPro"/>
</dbReference>
<evidence type="ECO:0000256" key="1">
    <source>
        <dbReference type="ARBA" id="ARBA00006479"/>
    </source>
</evidence>
<reference evidence="3" key="1">
    <citation type="submission" date="2017-02" db="EMBL/GenBank/DDBJ databases">
        <title>Delving into the versatile metabolic prowess of the omnipresent phylum Bacteroidetes.</title>
        <authorList>
            <person name="Nobu M.K."/>
            <person name="Mei R."/>
            <person name="Narihiro T."/>
            <person name="Kuroda K."/>
            <person name="Liu W.-T."/>
        </authorList>
    </citation>
    <scope>NUCLEOTIDE SEQUENCE</scope>
    <source>
        <strain evidence="3">ADurb.Bin276</strain>
    </source>
</reference>
<evidence type="ECO:0000313" key="3">
    <source>
        <dbReference type="EMBL" id="OQA61032.1"/>
    </source>
</evidence>
<dbReference type="Pfam" id="PF00480">
    <property type="entry name" value="ROK"/>
    <property type="match status" value="1"/>
</dbReference>
<organism evidence="3">
    <name type="scientific">Candidatus Atribacter allofermentans</name>
    <dbReference type="NCBI Taxonomy" id="1852833"/>
    <lineage>
        <taxon>Bacteria</taxon>
        <taxon>Pseudomonadati</taxon>
        <taxon>Atribacterota</taxon>
        <taxon>Atribacteria</taxon>
        <taxon>Atribacterales</taxon>
        <taxon>Atribacteraceae</taxon>
        <taxon>Atribacter</taxon>
    </lineage>
</organism>
<protein>
    <submittedName>
        <fullName evidence="3">N-acetylglucosamine repressor</fullName>
    </submittedName>
</protein>
<dbReference type="SUPFAM" id="SSF46785">
    <property type="entry name" value="Winged helix' DNA-binding domain"/>
    <property type="match status" value="1"/>
</dbReference>
<dbReference type="InterPro" id="IPR012318">
    <property type="entry name" value="HTH_CRP"/>
</dbReference>
<dbReference type="InterPro" id="IPR011991">
    <property type="entry name" value="ArsR-like_HTH"/>
</dbReference>
<accession>A0A1V5T471</accession>
<dbReference type="Proteomes" id="UP000485569">
    <property type="component" value="Unassembled WGS sequence"/>
</dbReference>
<dbReference type="PANTHER" id="PTHR18964">
    <property type="entry name" value="ROK (REPRESSOR, ORF, KINASE) FAMILY"/>
    <property type="match status" value="1"/>
</dbReference>
<proteinExistence type="inferred from homology"/>
<comment type="caution">
    <text evidence="3">The sequence shown here is derived from an EMBL/GenBank/DDBJ whole genome shotgun (WGS) entry which is preliminary data.</text>
</comment>
<evidence type="ECO:0000259" key="2">
    <source>
        <dbReference type="SMART" id="SM00419"/>
    </source>
</evidence>
<dbReference type="SMART" id="SM00419">
    <property type="entry name" value="HTH_CRP"/>
    <property type="match status" value="1"/>
</dbReference>
<dbReference type="InterPro" id="IPR036390">
    <property type="entry name" value="WH_DNA-bd_sf"/>
</dbReference>
<dbReference type="Gene3D" id="1.10.10.10">
    <property type="entry name" value="Winged helix-like DNA-binding domain superfamily/Winged helix DNA-binding domain"/>
    <property type="match status" value="1"/>
</dbReference>
<name>A0A1V5T471_9BACT</name>
<feature type="domain" description="HTH crp-type" evidence="2">
    <location>
        <begin position="18"/>
        <end position="73"/>
    </location>
</feature>
<sequence>MRGTPSLIRKINRSNIIGLIRKQGSLSRSEISRISGLSLPSVSRIIDSLIQEGILKEIGKGESLRGKKPLLIDLNSEHQYVFGVEISRKGQIILCNLTGTVLKREQYFPDPSHGPLSIANQLSEKISQLCRSHNLLPNKIAGVGIGTPGFLFKAGPLINQSPFFGWNNVNAFQVFENSFPYPVLVENVAKASAVAEKMYGYGKQFDNFFYVFTDWGVGGGFVTSGSLYRGLNGNAGEFGHTIIQQNGVPCYCGNLGCLEQYTSTDAIVREAKAINKNFKDFDSVMIAYQLGDTVIASLLKKSGEILGKGVANIINLLNPEAIIIGGEIARKCPIYIQSAIEKAHDAVFSLEAQKTPIFTSQLGEDAVATGMASEIISNFINENLTMKREG</sequence>
<dbReference type="InterPro" id="IPR043129">
    <property type="entry name" value="ATPase_NBD"/>
</dbReference>
<dbReference type="PANTHER" id="PTHR18964:SF149">
    <property type="entry name" value="BIFUNCTIONAL UDP-N-ACETYLGLUCOSAMINE 2-EPIMERASE_N-ACETYLMANNOSAMINE KINASE"/>
    <property type="match status" value="1"/>
</dbReference>
<dbReference type="InterPro" id="IPR036388">
    <property type="entry name" value="WH-like_DNA-bd_sf"/>
</dbReference>
<dbReference type="AlphaFoldDB" id="A0A1V5T471"/>
<gene>
    <name evidence="3" type="primary">nagC_3</name>
    <name evidence="3" type="ORF">BWY41_00426</name>
</gene>
<dbReference type="GO" id="GO:0003677">
    <property type="term" value="F:DNA binding"/>
    <property type="evidence" value="ECO:0007669"/>
    <property type="project" value="InterPro"/>
</dbReference>
<dbReference type="Pfam" id="PF13412">
    <property type="entry name" value="HTH_24"/>
    <property type="match status" value="1"/>
</dbReference>
<dbReference type="InterPro" id="IPR000600">
    <property type="entry name" value="ROK"/>
</dbReference>
<dbReference type="CDD" id="cd00090">
    <property type="entry name" value="HTH_ARSR"/>
    <property type="match status" value="1"/>
</dbReference>
<dbReference type="EMBL" id="MWBQ01000025">
    <property type="protein sequence ID" value="OQA61032.1"/>
    <property type="molecule type" value="Genomic_DNA"/>
</dbReference>
<dbReference type="SUPFAM" id="SSF53067">
    <property type="entry name" value="Actin-like ATPase domain"/>
    <property type="match status" value="1"/>
</dbReference>
<comment type="similarity">
    <text evidence="1">Belongs to the ROK (NagC/XylR) family.</text>
</comment>